<dbReference type="GO" id="GO:0042742">
    <property type="term" value="P:defense response to bacterium"/>
    <property type="evidence" value="ECO:0007669"/>
    <property type="project" value="UniProtKB-KW"/>
</dbReference>
<evidence type="ECO:0000256" key="2">
    <source>
        <dbReference type="ARBA" id="ARBA00022638"/>
    </source>
</evidence>
<proteinExistence type="inferred from homology"/>
<dbReference type="EMBL" id="CP118942">
    <property type="protein sequence ID" value="WEE28314.1"/>
    <property type="molecule type" value="Genomic_DNA"/>
</dbReference>
<dbReference type="InterPro" id="IPR023346">
    <property type="entry name" value="Lysozyme-like_dom_sf"/>
</dbReference>
<dbReference type="PANTHER" id="PTHR37406:SF1">
    <property type="entry name" value="T4-TYPE LYSOZYME 1-RELATED"/>
    <property type="match status" value="1"/>
</dbReference>
<dbReference type="GO" id="GO:0003796">
    <property type="term" value="F:lysozyme activity"/>
    <property type="evidence" value="ECO:0007669"/>
    <property type="project" value="UniProtKB-EC"/>
</dbReference>
<sequence length="155" mass="17656">MASDNLVQRIKTNEGSIAYQRKNGMYKNGKFYLYKDSLGYWTIGYGHLCTDNEVKKFKDGISETQAGILLLQDVVEAEQGARRLFEMNKHSVEVQDVLIEMVFQLGERKAKGFVKFKAALDAKLYQQAADELKNSSWYKQTPNRVKAHITVLLAA</sequence>
<reference evidence="4" key="1">
    <citation type="submission" date="2023-02" db="EMBL/GenBank/DDBJ databases">
        <title>The sequence of Aeromonas hydrophila K533.</title>
        <authorList>
            <person name="Luo X."/>
        </authorList>
    </citation>
    <scope>NUCLEOTIDE SEQUENCE</scope>
    <source>
        <strain evidence="4">K533</strain>
    </source>
</reference>
<dbReference type="EC" id="3.2.1.17" evidence="3"/>
<name>A0AAX3PA70_AERHY</name>
<dbReference type="Proteomes" id="UP001214666">
    <property type="component" value="Chromosome"/>
</dbReference>
<organism evidence="4 5">
    <name type="scientific">Aeromonas hydrophila</name>
    <dbReference type="NCBI Taxonomy" id="644"/>
    <lineage>
        <taxon>Bacteria</taxon>
        <taxon>Pseudomonadati</taxon>
        <taxon>Pseudomonadota</taxon>
        <taxon>Gammaproteobacteria</taxon>
        <taxon>Aeromonadales</taxon>
        <taxon>Aeromonadaceae</taxon>
        <taxon>Aeromonas</taxon>
    </lineage>
</organism>
<dbReference type="PANTHER" id="PTHR37406">
    <property type="entry name" value="T4-TYPE LYSOZYME 1-RELATED"/>
    <property type="match status" value="1"/>
</dbReference>
<evidence type="ECO:0000256" key="1">
    <source>
        <dbReference type="ARBA" id="ARBA00022529"/>
    </source>
</evidence>
<dbReference type="Gene3D" id="1.10.530.40">
    <property type="match status" value="1"/>
</dbReference>
<dbReference type="AlphaFoldDB" id="A0AAX3PA70"/>
<dbReference type="RefSeq" id="WP_125606135.1">
    <property type="nucleotide sequence ID" value="NZ_CP118942.1"/>
</dbReference>
<comment type="similarity">
    <text evidence="3">Belongs to the glycosyl hydrolase 24 family.</text>
</comment>
<comment type="catalytic activity">
    <reaction evidence="3">
        <text>Hydrolysis of (1-&gt;4)-beta-linkages between N-acetylmuramic acid and N-acetyl-D-glucosamine residues in a peptidoglycan and between N-acetyl-D-glucosamine residues in chitodextrins.</text>
        <dbReference type="EC" id="3.2.1.17"/>
    </reaction>
</comment>
<evidence type="ECO:0000313" key="5">
    <source>
        <dbReference type="Proteomes" id="UP001214666"/>
    </source>
</evidence>
<accession>A0AAX3PA70</accession>
<evidence type="ECO:0000313" key="4">
    <source>
        <dbReference type="EMBL" id="WEE28314.1"/>
    </source>
</evidence>
<dbReference type="InterPro" id="IPR023347">
    <property type="entry name" value="Lysozyme_dom_sf"/>
</dbReference>
<gene>
    <name evidence="4" type="ORF">PY771_08350</name>
</gene>
<dbReference type="InterPro" id="IPR052619">
    <property type="entry name" value="Phage_lysozyme-like"/>
</dbReference>
<dbReference type="SUPFAM" id="SSF53955">
    <property type="entry name" value="Lysozyme-like"/>
    <property type="match status" value="1"/>
</dbReference>
<keyword evidence="3 4" id="KW-0378">Hydrolase</keyword>
<protein>
    <recommendedName>
        <fullName evidence="3">Lysozyme</fullName>
        <ecNumber evidence="3">3.2.1.17</ecNumber>
    </recommendedName>
</protein>
<dbReference type="GO" id="GO:0009253">
    <property type="term" value="P:peptidoglycan catabolic process"/>
    <property type="evidence" value="ECO:0007669"/>
    <property type="project" value="InterPro"/>
</dbReference>
<evidence type="ECO:0000256" key="3">
    <source>
        <dbReference type="RuleBase" id="RU003788"/>
    </source>
</evidence>
<keyword evidence="3" id="KW-0326">Glycosidase</keyword>
<keyword evidence="2 3" id="KW-0081">Bacteriolytic enzyme</keyword>
<dbReference type="InterPro" id="IPR002196">
    <property type="entry name" value="Glyco_hydro_24"/>
</dbReference>
<dbReference type="GO" id="GO:0016998">
    <property type="term" value="P:cell wall macromolecule catabolic process"/>
    <property type="evidence" value="ECO:0007669"/>
    <property type="project" value="InterPro"/>
</dbReference>
<keyword evidence="1 3" id="KW-0929">Antimicrobial</keyword>
<dbReference type="GO" id="GO:0031640">
    <property type="term" value="P:killing of cells of another organism"/>
    <property type="evidence" value="ECO:0007669"/>
    <property type="project" value="UniProtKB-KW"/>
</dbReference>
<dbReference type="Pfam" id="PF00959">
    <property type="entry name" value="Phage_lysozyme"/>
    <property type="match status" value="1"/>
</dbReference>